<reference evidence="2" key="1">
    <citation type="submission" date="2008-08" db="EMBL/GenBank/DDBJ databases">
        <title>The complete genome sequence of Coprothermobacter proteolyticus strain ATCC 5245 / DSM 5265 / BT.</title>
        <authorList>
            <person name="Dodson R.J."/>
            <person name="Durkin A.S."/>
            <person name="Wu M."/>
            <person name="Eisen J."/>
            <person name="Sutton G."/>
        </authorList>
    </citation>
    <scope>NUCLEOTIDE SEQUENCE [LARGE SCALE GENOMIC DNA]</scope>
    <source>
        <strain evidence="2">ATCC 35245 / DSM 5265 / OCM 4 / BT</strain>
    </source>
</reference>
<accession>B5Y637</accession>
<dbReference type="Proteomes" id="UP000001732">
    <property type="component" value="Chromosome"/>
</dbReference>
<evidence type="ECO:0000313" key="1">
    <source>
        <dbReference type="EMBL" id="ACI18119.1"/>
    </source>
</evidence>
<protein>
    <submittedName>
        <fullName evidence="1">Uncharacterized protein</fullName>
    </submittedName>
</protein>
<sequence length="54" mass="5891">MEGYIFAIDGVRVAASGIQLTYDDGNVEILNEDWKVFSKASLGQGAQLMLPKTE</sequence>
<dbReference type="EMBL" id="CP001145">
    <property type="protein sequence ID" value="ACI18119.1"/>
    <property type="molecule type" value="Genomic_DNA"/>
</dbReference>
<dbReference type="RefSeq" id="WP_012544769.1">
    <property type="nucleotide sequence ID" value="NC_011295.1"/>
</dbReference>
<gene>
    <name evidence="1" type="ordered locus">COPRO5265_1459</name>
</gene>
<name>B5Y637_COPPD</name>
<keyword evidence="2" id="KW-1185">Reference proteome</keyword>
<proteinExistence type="predicted"/>
<evidence type="ECO:0000313" key="2">
    <source>
        <dbReference type="Proteomes" id="UP000001732"/>
    </source>
</evidence>
<organism evidence="1 2">
    <name type="scientific">Coprothermobacter proteolyticus (strain ATCC 35245 / DSM 5265 / OCM 4 / BT)</name>
    <dbReference type="NCBI Taxonomy" id="309798"/>
    <lineage>
        <taxon>Bacteria</taxon>
        <taxon>Pseudomonadati</taxon>
        <taxon>Coprothermobacterota</taxon>
        <taxon>Coprothermobacteria</taxon>
        <taxon>Coprothermobacterales</taxon>
        <taxon>Coprothermobacteraceae</taxon>
        <taxon>Coprothermobacter</taxon>
    </lineage>
</organism>
<dbReference type="AlphaFoldDB" id="B5Y637"/>
<reference evidence="1 2" key="2">
    <citation type="journal article" date="2014" name="Genome Announc.">
        <title>Complete Genome Sequence of Coprothermobacter proteolyticus DSM 5265.</title>
        <authorList>
            <person name="Alexiev A."/>
            <person name="Coil D.A."/>
            <person name="Badger J.H."/>
            <person name="Enticknap J."/>
            <person name="Ward N."/>
            <person name="Robb F.T."/>
            <person name="Eisen J.A."/>
        </authorList>
    </citation>
    <scope>NUCLEOTIDE SEQUENCE [LARGE SCALE GENOMIC DNA]</scope>
    <source>
        <strain evidence="2">ATCC 35245 / DSM 5265 / OCM 4 / BT</strain>
    </source>
</reference>